<feature type="region of interest" description="Disordered" evidence="2">
    <location>
        <begin position="328"/>
        <end position="379"/>
    </location>
</feature>
<proteinExistence type="predicted"/>
<keyword evidence="1" id="KW-0175">Coiled coil</keyword>
<evidence type="ECO:0000313" key="3">
    <source>
        <dbReference type="EMBL" id="MQM06839.1"/>
    </source>
</evidence>
<evidence type="ECO:0000256" key="1">
    <source>
        <dbReference type="SAM" id="Coils"/>
    </source>
</evidence>
<gene>
    <name evidence="3" type="ORF">Taro_039662</name>
</gene>
<feature type="compositionally biased region" description="Basic and acidic residues" evidence="2">
    <location>
        <begin position="328"/>
        <end position="341"/>
    </location>
</feature>
<dbReference type="Proteomes" id="UP000652761">
    <property type="component" value="Unassembled WGS sequence"/>
</dbReference>
<dbReference type="PANTHER" id="PTHR34121">
    <property type="entry name" value="MYOSIN-11"/>
    <property type="match status" value="1"/>
</dbReference>
<evidence type="ECO:0000313" key="4">
    <source>
        <dbReference type="Proteomes" id="UP000652761"/>
    </source>
</evidence>
<dbReference type="OrthoDB" id="2019255at2759"/>
<protein>
    <submittedName>
        <fullName evidence="3">Uncharacterized protein</fullName>
    </submittedName>
</protein>
<dbReference type="AlphaFoldDB" id="A0A843WB76"/>
<comment type="caution">
    <text evidence="3">The sequence shown here is derived from an EMBL/GenBank/DDBJ whole genome shotgun (WGS) entry which is preliminary data.</text>
</comment>
<dbReference type="PANTHER" id="PTHR34121:SF1">
    <property type="entry name" value="FILAMIN-A-INTERACTING PROTEIN 1"/>
    <property type="match status" value="1"/>
</dbReference>
<feature type="compositionally biased region" description="Basic and acidic residues" evidence="2">
    <location>
        <begin position="347"/>
        <end position="364"/>
    </location>
</feature>
<organism evidence="3 4">
    <name type="scientific">Colocasia esculenta</name>
    <name type="common">Wild taro</name>
    <name type="synonym">Arum esculentum</name>
    <dbReference type="NCBI Taxonomy" id="4460"/>
    <lineage>
        <taxon>Eukaryota</taxon>
        <taxon>Viridiplantae</taxon>
        <taxon>Streptophyta</taxon>
        <taxon>Embryophyta</taxon>
        <taxon>Tracheophyta</taxon>
        <taxon>Spermatophyta</taxon>
        <taxon>Magnoliopsida</taxon>
        <taxon>Liliopsida</taxon>
        <taxon>Araceae</taxon>
        <taxon>Aroideae</taxon>
        <taxon>Colocasieae</taxon>
        <taxon>Colocasia</taxon>
    </lineage>
</organism>
<feature type="coiled-coil region" evidence="1">
    <location>
        <begin position="49"/>
        <end position="136"/>
    </location>
</feature>
<reference evidence="3" key="1">
    <citation type="submission" date="2017-07" db="EMBL/GenBank/DDBJ databases">
        <title>Taro Niue Genome Assembly and Annotation.</title>
        <authorList>
            <person name="Atibalentja N."/>
            <person name="Keating K."/>
            <person name="Fields C.J."/>
        </authorList>
    </citation>
    <scope>NUCLEOTIDE SEQUENCE</scope>
    <source>
        <strain evidence="3">Niue_2</strain>
        <tissue evidence="3">Leaf</tissue>
    </source>
</reference>
<sequence>MLKSQHFDRRLMDWKFCNNLLLMIMAKHLKKEVLQAQSPFLVDKLKVLAESLANSSSKAEKRIAEHRTQKEEALNFRVAKANEVSGTEKELAAEIAALEKQRDELEAELKKVNISLAAARARFNKTKEERDQFDEASNQIITHLKSKEDELSKSVVSCKLEADVVQTWINFLEDTWCLRSTYMQLKDEQANGELETYGHHFVKLISHHLLACKEELGTSITRIKTFVDNINKINGRSEVQTSKEDKLLEESEPRMLLEEEYLETEEKIISTFSVVDNMRTLFYSEPANASRGDDAKVKQLFDAIEGMRVDFESIERPFLRHETLAKDEVMSSEERAEDPSHLSRTIESPKSKRTDSPKSRHADSPKSATAALEQLDPEAELAKLESEFGKVTRDYSSEEIGGWEFDELEQELKS</sequence>
<dbReference type="EMBL" id="NMUH01003721">
    <property type="protein sequence ID" value="MQM06839.1"/>
    <property type="molecule type" value="Genomic_DNA"/>
</dbReference>
<accession>A0A843WB76</accession>
<evidence type="ECO:0000256" key="2">
    <source>
        <dbReference type="SAM" id="MobiDB-lite"/>
    </source>
</evidence>
<keyword evidence="4" id="KW-1185">Reference proteome</keyword>
<name>A0A843WB76_COLES</name>